<name>G0VJD2_NAUCA</name>
<keyword evidence="7" id="KW-0963">Cytoplasm</keyword>
<proteinExistence type="inferred from homology"/>
<evidence type="ECO:0000256" key="20">
    <source>
        <dbReference type="SAM" id="MobiDB-lite"/>
    </source>
</evidence>
<evidence type="ECO:0000256" key="4">
    <source>
        <dbReference type="ARBA" id="ARBA00010731"/>
    </source>
</evidence>
<dbReference type="AlphaFoldDB" id="G0VJD2"/>
<evidence type="ECO:0000256" key="13">
    <source>
        <dbReference type="ARBA" id="ARBA00023212"/>
    </source>
</evidence>
<dbReference type="GO" id="GO:0005874">
    <property type="term" value="C:microtubule"/>
    <property type="evidence" value="ECO:0007669"/>
    <property type="project" value="UniProtKB-KW"/>
</dbReference>
<evidence type="ECO:0000256" key="6">
    <source>
        <dbReference type="ARBA" id="ARBA00022454"/>
    </source>
</evidence>
<dbReference type="PANTHER" id="PTHR28200:SF1">
    <property type="entry name" value="DASH COMPLEX SUBUNIT ASK1"/>
    <property type="match status" value="1"/>
</dbReference>
<keyword evidence="8" id="KW-0132">Cell division</keyword>
<feature type="compositionally biased region" description="Low complexity" evidence="20">
    <location>
        <begin position="77"/>
        <end position="96"/>
    </location>
</feature>
<evidence type="ECO:0000313" key="21">
    <source>
        <dbReference type="EMBL" id="CCC71611.1"/>
    </source>
</evidence>
<evidence type="ECO:0000256" key="2">
    <source>
        <dbReference type="ARBA" id="ARBA00004186"/>
    </source>
</evidence>
<dbReference type="Proteomes" id="UP000001640">
    <property type="component" value="Chromosome 8"/>
</dbReference>
<evidence type="ECO:0000256" key="11">
    <source>
        <dbReference type="ARBA" id="ARBA00022829"/>
    </source>
</evidence>
<evidence type="ECO:0000256" key="18">
    <source>
        <dbReference type="ARBA" id="ARBA00029932"/>
    </source>
</evidence>
<feature type="region of interest" description="Disordered" evidence="20">
    <location>
        <begin position="75"/>
        <end position="266"/>
    </location>
</feature>
<keyword evidence="16" id="KW-0137">Centromere</keyword>
<dbReference type="GO" id="GO:0051010">
    <property type="term" value="F:microtubule plus-end binding"/>
    <property type="evidence" value="ECO:0007669"/>
    <property type="project" value="EnsemblFungi"/>
</dbReference>
<dbReference type="STRING" id="1064592.G0VJD2"/>
<keyword evidence="12" id="KW-0995">Kinetochore</keyword>
<dbReference type="GO" id="GO:1990976">
    <property type="term" value="P:protein transport along microtubule to mitotic spindle pole body"/>
    <property type="evidence" value="ECO:0007669"/>
    <property type="project" value="EnsemblFungi"/>
</dbReference>
<keyword evidence="6" id="KW-0158">Chromosome</keyword>
<dbReference type="Pfam" id="PF08655">
    <property type="entry name" value="DASH_Ask1"/>
    <property type="match status" value="1"/>
</dbReference>
<reference key="2">
    <citation type="submission" date="2011-08" db="EMBL/GenBank/DDBJ databases">
        <title>Genome sequence of Naumovozyma castellii.</title>
        <authorList>
            <person name="Gordon J.L."/>
            <person name="Armisen D."/>
            <person name="Proux-Wera E."/>
            <person name="OhEigeartaigh S.S."/>
            <person name="Byrne K.P."/>
            <person name="Wolfe K.H."/>
        </authorList>
    </citation>
    <scope>NUCLEOTIDE SEQUENCE</scope>
    <source>
        <strain>Type strain:CBS 4309</strain>
    </source>
</reference>
<evidence type="ECO:0000256" key="7">
    <source>
        <dbReference type="ARBA" id="ARBA00022490"/>
    </source>
</evidence>
<dbReference type="GO" id="GO:0051301">
    <property type="term" value="P:cell division"/>
    <property type="evidence" value="ECO:0007669"/>
    <property type="project" value="UniProtKB-KW"/>
</dbReference>
<accession>G0VJD2</accession>
<dbReference type="InParanoid" id="G0VJD2"/>
<evidence type="ECO:0000256" key="16">
    <source>
        <dbReference type="ARBA" id="ARBA00023328"/>
    </source>
</evidence>
<evidence type="ECO:0000256" key="10">
    <source>
        <dbReference type="ARBA" id="ARBA00022776"/>
    </source>
</evidence>
<dbReference type="GO" id="GO:0044732">
    <property type="term" value="C:mitotic spindle pole body"/>
    <property type="evidence" value="ECO:0007669"/>
    <property type="project" value="TreeGrafter"/>
</dbReference>
<dbReference type="PANTHER" id="PTHR28200">
    <property type="entry name" value="DASH COMPLEX SUBUNIT ASK1"/>
    <property type="match status" value="1"/>
</dbReference>
<evidence type="ECO:0000256" key="8">
    <source>
        <dbReference type="ARBA" id="ARBA00022618"/>
    </source>
</evidence>
<dbReference type="GO" id="GO:0042729">
    <property type="term" value="C:DASH complex"/>
    <property type="evidence" value="ECO:0007669"/>
    <property type="project" value="EnsemblFungi"/>
</dbReference>
<evidence type="ECO:0000256" key="3">
    <source>
        <dbReference type="ARBA" id="ARBA00004629"/>
    </source>
</evidence>
<keyword evidence="10" id="KW-0498">Mitosis</keyword>
<reference evidence="21 22" key="1">
    <citation type="journal article" date="2011" name="Proc. Natl. Acad. Sci. U.S.A.">
        <title>Evolutionary erosion of yeast sex chromosomes by mating-type switching accidents.</title>
        <authorList>
            <person name="Gordon J.L."/>
            <person name="Armisen D."/>
            <person name="Proux-Wera E."/>
            <person name="Oheigeartaigh S.S."/>
            <person name="Byrne K.P."/>
            <person name="Wolfe K.H."/>
        </authorList>
    </citation>
    <scope>NUCLEOTIDE SEQUENCE [LARGE SCALE GENOMIC DNA]</scope>
    <source>
        <strain evidence="22">ATCC 76901 / BCRC 22586 / CBS 4309 / NBRC 1992 / NRRL Y-12630</strain>
    </source>
</reference>
<keyword evidence="9" id="KW-0493">Microtubule</keyword>
<dbReference type="GO" id="GO:0072686">
    <property type="term" value="C:mitotic spindle"/>
    <property type="evidence" value="ECO:0007669"/>
    <property type="project" value="InterPro"/>
</dbReference>
<dbReference type="GO" id="GO:0031116">
    <property type="term" value="P:positive regulation of microtubule polymerization"/>
    <property type="evidence" value="ECO:0007669"/>
    <property type="project" value="EnsemblFungi"/>
</dbReference>
<feature type="compositionally biased region" description="Low complexity" evidence="20">
    <location>
        <begin position="226"/>
        <end position="236"/>
    </location>
</feature>
<dbReference type="OrthoDB" id="5573898at2759"/>
<evidence type="ECO:0000256" key="17">
    <source>
        <dbReference type="ARBA" id="ARBA00029735"/>
    </source>
</evidence>
<evidence type="ECO:0000256" key="19">
    <source>
        <dbReference type="ARBA" id="ARBA00046633"/>
    </source>
</evidence>
<evidence type="ECO:0000256" key="5">
    <source>
        <dbReference type="ARBA" id="ARBA00014520"/>
    </source>
</evidence>
<comment type="subcellular location">
    <subcellularLocation>
        <location evidence="3">Chromosome</location>
        <location evidence="3">Centromere</location>
        <location evidence="3">Kinetochore</location>
    </subcellularLocation>
    <subcellularLocation>
        <location evidence="2">Cytoplasm</location>
        <location evidence="2">Cytoskeleton</location>
        <location evidence="2">Spindle</location>
    </subcellularLocation>
    <subcellularLocation>
        <location evidence="1">Nucleus</location>
    </subcellularLocation>
</comment>
<evidence type="ECO:0000256" key="9">
    <source>
        <dbReference type="ARBA" id="ARBA00022701"/>
    </source>
</evidence>
<dbReference type="GO" id="GO:0051987">
    <property type="term" value="P:positive regulation of attachment of spindle microtubules to kinetochore"/>
    <property type="evidence" value="ECO:0007669"/>
    <property type="project" value="EnsemblFungi"/>
</dbReference>
<evidence type="ECO:0000256" key="12">
    <source>
        <dbReference type="ARBA" id="ARBA00022838"/>
    </source>
</evidence>
<evidence type="ECO:0000313" key="22">
    <source>
        <dbReference type="Proteomes" id="UP000001640"/>
    </source>
</evidence>
<dbReference type="GeneID" id="96905288"/>
<sequence>MDDETNIEKLDQEITLHLQKIDSNLGACFKRITQDIIPHVRKYSTICDQIMDNTNWLSVMFQQTANVDLNLNGSLVPPDQLPQQQQQQRPDSIFPQNVAKKRKSNELDSSSEIIVPKLNKQQEKDSKDNKRKKDNNARRNDFNDNDANVTSTGQVLNVPDSSEDDEENDMVTANDNADADGSTMQRQSRKRKVSLLLQQQYGSSSSVLPSPTIISTNKNTNLNLHDSTSSDMMDSSPLKQPSAHEEHSTKELPGPSTDEGTDDNVNELVIHFPTN</sequence>
<feature type="compositionally biased region" description="Low complexity" evidence="20">
    <location>
        <begin position="194"/>
        <end position="206"/>
    </location>
</feature>
<protein>
    <recommendedName>
        <fullName evidence="5">DASH complex subunit ASK1</fullName>
    </recommendedName>
    <alternativeName>
        <fullName evidence="18">Associated with spindles and kinetochores protein 1</fullName>
    </alternativeName>
    <alternativeName>
        <fullName evidence="17">Outer kinetochore protein ASK1</fullName>
    </alternativeName>
</protein>
<keyword evidence="11" id="KW-0159">Chromosome partition</keyword>
<comment type="similarity">
    <text evidence="4">Belongs to the DASH complex ASK1 family.</text>
</comment>
<keyword evidence="15" id="KW-0131">Cell cycle</keyword>
<gene>
    <name evidence="21" type="primary">NCAS0H03010</name>
    <name evidence="21" type="ordered locus">NCAS_0H03010</name>
</gene>
<dbReference type="KEGG" id="ncs:NCAS_0H03010"/>
<evidence type="ECO:0000256" key="15">
    <source>
        <dbReference type="ARBA" id="ARBA00023306"/>
    </source>
</evidence>
<dbReference type="eggNOG" id="ENOG502S2V2">
    <property type="taxonomic scope" value="Eukaryota"/>
</dbReference>
<keyword evidence="14" id="KW-0539">Nucleus</keyword>
<dbReference type="FunCoup" id="G0VJD2">
    <property type="interactions" value="101"/>
</dbReference>
<keyword evidence="13" id="KW-0206">Cytoskeleton</keyword>
<dbReference type="InterPro" id="IPR013964">
    <property type="entry name" value="DASH_Ask1"/>
</dbReference>
<evidence type="ECO:0000256" key="14">
    <source>
        <dbReference type="ARBA" id="ARBA00023242"/>
    </source>
</evidence>
<organism evidence="21 22">
    <name type="scientific">Naumovozyma castellii</name>
    <name type="common">Yeast</name>
    <name type="synonym">Saccharomyces castellii</name>
    <dbReference type="NCBI Taxonomy" id="27288"/>
    <lineage>
        <taxon>Eukaryota</taxon>
        <taxon>Fungi</taxon>
        <taxon>Dikarya</taxon>
        <taxon>Ascomycota</taxon>
        <taxon>Saccharomycotina</taxon>
        <taxon>Saccharomycetes</taxon>
        <taxon>Saccharomycetales</taxon>
        <taxon>Saccharomycetaceae</taxon>
        <taxon>Naumovozyma</taxon>
    </lineage>
</organism>
<dbReference type="GO" id="GO:1990758">
    <property type="term" value="P:mitotic sister chromatid biorientation"/>
    <property type="evidence" value="ECO:0007669"/>
    <property type="project" value="EnsemblFungi"/>
</dbReference>
<feature type="compositionally biased region" description="Polar residues" evidence="20">
    <location>
        <begin position="207"/>
        <end position="225"/>
    </location>
</feature>
<dbReference type="OMA" id="EICERIM"/>
<keyword evidence="22" id="KW-1185">Reference proteome</keyword>
<dbReference type="RefSeq" id="XP_003677958.1">
    <property type="nucleotide sequence ID" value="XM_003677910.1"/>
</dbReference>
<dbReference type="EMBL" id="HE576759">
    <property type="protein sequence ID" value="CCC71611.1"/>
    <property type="molecule type" value="Genomic_DNA"/>
</dbReference>
<dbReference type="HOGENOM" id="CLU_090087_0_0_1"/>
<evidence type="ECO:0000256" key="1">
    <source>
        <dbReference type="ARBA" id="ARBA00004123"/>
    </source>
</evidence>
<comment type="subunit">
    <text evidence="19">Component of the DASH complex consisting of ASK1, DAD1, DAD2, DAD3, DAD4, DAM1, DUO1, HSK3, SPC19 and SPC34, with a stoichiometry of one copy of each subunit per complex. Multiple DASH complexes oligomerize to form a ring that encircles spindle microtubules and organizes the rod-like NDC80 complexes of the outer kinetochore. DASH complex oligomerization strengthens microtubule attachments. On cytoplasmic microtubules, DASH complexes appear to form patches instead of rings.</text>
</comment>